<dbReference type="EMBL" id="JAEEGA010000008">
    <property type="protein sequence ID" value="MBP1042058.1"/>
    <property type="molecule type" value="Genomic_DNA"/>
</dbReference>
<protein>
    <submittedName>
        <fullName evidence="2">ROK family protein</fullName>
    </submittedName>
</protein>
<dbReference type="PANTHER" id="PTHR18964">
    <property type="entry name" value="ROK (REPRESSOR, ORF, KINASE) FAMILY"/>
    <property type="match status" value="1"/>
</dbReference>
<evidence type="ECO:0000256" key="1">
    <source>
        <dbReference type="ARBA" id="ARBA00006479"/>
    </source>
</evidence>
<gene>
    <name evidence="2" type="ORF">I6N95_13635</name>
</gene>
<keyword evidence="3" id="KW-1185">Reference proteome</keyword>
<dbReference type="Proteomes" id="UP000674938">
    <property type="component" value="Unassembled WGS sequence"/>
</dbReference>
<dbReference type="RefSeq" id="WP_209528888.1">
    <property type="nucleotide sequence ID" value="NZ_JAEEGA010000008.1"/>
</dbReference>
<sequence>MTHYIGIDIGGSAIKHALLDENGTIKETGKLPTPQNLPDFIKSLSDIQTTYSNVTTAGMAISMPGLIDAATGHAIHGGALTFIQDLNVRSLIQKACKVPVQIENDGKCAALGEHWVGNLVGVENGIALVIGTGIAGGIIVNNQLVRGHHLTAGEFSYMRTNSDSDDFQHLFAMEGSSIALSNTYADLKGLNNDQMDGKQFFANVALQETDAVALLESYSNKLVVQIMNLQTILDPEIITIGGGISRQTLLFEAIDRHIDRLIANFPLPLVRPNVKQSTLGNNANLIGALKNFLDKEEH</sequence>
<name>A0A940SX65_9ENTE</name>
<evidence type="ECO:0000313" key="2">
    <source>
        <dbReference type="EMBL" id="MBP1042058.1"/>
    </source>
</evidence>
<accession>A0A940SX65</accession>
<organism evidence="2 3">
    <name type="scientific">Vagococcus allomyrinae</name>
    <dbReference type="NCBI Taxonomy" id="2794353"/>
    <lineage>
        <taxon>Bacteria</taxon>
        <taxon>Bacillati</taxon>
        <taxon>Bacillota</taxon>
        <taxon>Bacilli</taxon>
        <taxon>Lactobacillales</taxon>
        <taxon>Enterococcaceae</taxon>
        <taxon>Vagococcus</taxon>
    </lineage>
</organism>
<comment type="similarity">
    <text evidence="1">Belongs to the ROK (NagC/XylR) family.</text>
</comment>
<dbReference type="InterPro" id="IPR000600">
    <property type="entry name" value="ROK"/>
</dbReference>
<reference evidence="2" key="1">
    <citation type="submission" date="2020-12" db="EMBL/GenBank/DDBJ databases">
        <title>Vagococcus allomyrinae sp. nov. and Enterococcus lavae sp. nov., isolated from the larvae of Allomyrina dichotoma.</title>
        <authorList>
            <person name="Lee S.D."/>
        </authorList>
    </citation>
    <scope>NUCLEOTIDE SEQUENCE</scope>
    <source>
        <strain evidence="2">BWB3-3</strain>
    </source>
</reference>
<dbReference type="SUPFAM" id="SSF53067">
    <property type="entry name" value="Actin-like ATPase domain"/>
    <property type="match status" value="1"/>
</dbReference>
<dbReference type="Gene3D" id="3.30.420.40">
    <property type="match status" value="2"/>
</dbReference>
<evidence type="ECO:0000313" key="3">
    <source>
        <dbReference type="Proteomes" id="UP000674938"/>
    </source>
</evidence>
<comment type="caution">
    <text evidence="2">The sequence shown here is derived from an EMBL/GenBank/DDBJ whole genome shotgun (WGS) entry which is preliminary data.</text>
</comment>
<dbReference type="Pfam" id="PF00480">
    <property type="entry name" value="ROK"/>
    <property type="match status" value="1"/>
</dbReference>
<dbReference type="CDD" id="cd24152">
    <property type="entry name" value="ASKHA_NBD_ROK-like"/>
    <property type="match status" value="1"/>
</dbReference>
<dbReference type="AlphaFoldDB" id="A0A940SX65"/>
<dbReference type="InterPro" id="IPR043129">
    <property type="entry name" value="ATPase_NBD"/>
</dbReference>
<dbReference type="PANTHER" id="PTHR18964:SF170">
    <property type="entry name" value="SUGAR KINASE"/>
    <property type="match status" value="1"/>
</dbReference>
<proteinExistence type="inferred from homology"/>